<keyword evidence="1" id="KW-0812">Transmembrane</keyword>
<dbReference type="Proteomes" id="UP000442109">
    <property type="component" value="Unassembled WGS sequence"/>
</dbReference>
<dbReference type="InterPro" id="IPR007024">
    <property type="entry name" value="BLUF_domain"/>
</dbReference>
<dbReference type="EMBL" id="WFKQ01000001">
    <property type="protein sequence ID" value="MUG31253.1"/>
    <property type="molecule type" value="Genomic_DNA"/>
</dbReference>
<feature type="domain" description="BLUF" evidence="2">
    <location>
        <begin position="20"/>
        <end position="113"/>
    </location>
</feature>
<feature type="transmembrane region" description="Helical" evidence="1">
    <location>
        <begin position="188"/>
        <end position="208"/>
    </location>
</feature>
<comment type="caution">
    <text evidence="3">The sequence shown here is derived from an EMBL/GenBank/DDBJ whole genome shotgun (WGS) entry which is preliminary data.</text>
</comment>
<dbReference type="SMART" id="SM01034">
    <property type="entry name" value="BLUF"/>
    <property type="match status" value="1"/>
</dbReference>
<keyword evidence="4" id="KW-1185">Reference proteome</keyword>
<reference evidence="3 4" key="1">
    <citation type="journal article" date="2019" name="PLoS ONE">
        <title>Pup mortality in New Zealand sea lions (Phocarctos hookeri) at Enderby Island, Auckland Islands, 2013-18.</title>
        <authorList>
            <person name="Michael S.A."/>
            <person name="Hayman D.T.S."/>
            <person name="Gray R."/>
            <person name="Zhang J."/>
            <person name="Rogers L."/>
            <person name="Roe W.D."/>
        </authorList>
    </citation>
    <scope>NUCLEOTIDE SEQUENCE [LARGE SCALE GENOMIC DNA]</scope>
    <source>
        <strain evidence="3 4">SM868</strain>
    </source>
</reference>
<dbReference type="PROSITE" id="PS50925">
    <property type="entry name" value="BLUF"/>
    <property type="match status" value="1"/>
</dbReference>
<proteinExistence type="predicted"/>
<evidence type="ECO:0000256" key="1">
    <source>
        <dbReference type="SAM" id="Phobius"/>
    </source>
</evidence>
<gene>
    <name evidence="3" type="ORF">GB996_00405</name>
</gene>
<dbReference type="RefSeq" id="WP_011959849.1">
    <property type="nucleotide sequence ID" value="NZ_WFKQ01000001.1"/>
</dbReference>
<evidence type="ECO:0000259" key="2">
    <source>
        <dbReference type="PROSITE" id="PS50925"/>
    </source>
</evidence>
<dbReference type="GO" id="GO:0009882">
    <property type="term" value="F:blue light photoreceptor activity"/>
    <property type="evidence" value="ECO:0007669"/>
    <property type="project" value="InterPro"/>
</dbReference>
<keyword evidence="1" id="KW-1133">Transmembrane helix</keyword>
<dbReference type="AlphaFoldDB" id="A0A844LX81"/>
<dbReference type="Gene3D" id="3.30.70.100">
    <property type="match status" value="1"/>
</dbReference>
<organism evidence="3 4">
    <name type="scientific">Psychrobacter sanguinis</name>
    <dbReference type="NCBI Taxonomy" id="861445"/>
    <lineage>
        <taxon>Bacteria</taxon>
        <taxon>Pseudomonadati</taxon>
        <taxon>Pseudomonadota</taxon>
        <taxon>Gammaproteobacteria</taxon>
        <taxon>Moraxellales</taxon>
        <taxon>Moraxellaceae</taxon>
        <taxon>Psychrobacter</taxon>
    </lineage>
</organism>
<accession>A0A844LX81</accession>
<evidence type="ECO:0000313" key="3">
    <source>
        <dbReference type="EMBL" id="MUG31253.1"/>
    </source>
</evidence>
<keyword evidence="1" id="KW-0472">Membrane</keyword>
<name>A0A844LX81_9GAMM</name>
<dbReference type="InterPro" id="IPR036046">
    <property type="entry name" value="Acylphosphatase-like_dom_sf"/>
</dbReference>
<dbReference type="OrthoDB" id="557705at2"/>
<dbReference type="Pfam" id="PF04940">
    <property type="entry name" value="BLUF"/>
    <property type="match status" value="1"/>
</dbReference>
<sequence length="209" mass="24051">MPLHEENTANTLDKISDDSLIRLVYISSLTLKSRFKPAIFETVEQEARQYNQQHGITGTLCYGNGHFLQCLEGKKQVLLPIVQHIFDDKRHNNVKILLIQPITSRDFDNWDMRLVFLERWLWSPKTKKQANTLSRFLPFRPHKWSTDNTEQFLSAIQKIQTPPHIRDSGITLNAMGNMIQHLVGPHQAFIIVQLILGILAVMAIALLFG</sequence>
<evidence type="ECO:0000313" key="4">
    <source>
        <dbReference type="Proteomes" id="UP000442109"/>
    </source>
</evidence>
<protein>
    <submittedName>
        <fullName evidence="3">Blue light sensor protein</fullName>
    </submittedName>
</protein>
<dbReference type="GO" id="GO:0071949">
    <property type="term" value="F:FAD binding"/>
    <property type="evidence" value="ECO:0007669"/>
    <property type="project" value="InterPro"/>
</dbReference>
<dbReference type="SUPFAM" id="SSF54975">
    <property type="entry name" value="Acylphosphatase/BLUF domain-like"/>
    <property type="match status" value="1"/>
</dbReference>